<dbReference type="PANTHER" id="PTHR30055">
    <property type="entry name" value="HTH-TYPE TRANSCRIPTIONAL REGULATOR RUTR"/>
    <property type="match status" value="1"/>
</dbReference>
<dbReference type="PROSITE" id="PS01081">
    <property type="entry name" value="HTH_TETR_1"/>
    <property type="match status" value="1"/>
</dbReference>
<evidence type="ECO:0000313" key="7">
    <source>
        <dbReference type="EMBL" id="PRZ33583.1"/>
    </source>
</evidence>
<dbReference type="InterPro" id="IPR050109">
    <property type="entry name" value="HTH-type_TetR-like_transc_reg"/>
</dbReference>
<keyword evidence="1" id="KW-0678">Repressor</keyword>
<organism evidence="7 8">
    <name type="scientific">Antricoccus suffuscus</name>
    <dbReference type="NCBI Taxonomy" id="1629062"/>
    <lineage>
        <taxon>Bacteria</taxon>
        <taxon>Bacillati</taxon>
        <taxon>Actinomycetota</taxon>
        <taxon>Actinomycetes</taxon>
        <taxon>Geodermatophilales</taxon>
        <taxon>Antricoccaceae</taxon>
        <taxon>Antricoccus</taxon>
    </lineage>
</organism>
<dbReference type="Pfam" id="PF00440">
    <property type="entry name" value="TetR_N"/>
    <property type="match status" value="1"/>
</dbReference>
<evidence type="ECO:0000256" key="2">
    <source>
        <dbReference type="ARBA" id="ARBA00023015"/>
    </source>
</evidence>
<dbReference type="PROSITE" id="PS50977">
    <property type="entry name" value="HTH_TETR_2"/>
    <property type="match status" value="1"/>
</dbReference>
<evidence type="ECO:0000256" key="3">
    <source>
        <dbReference type="ARBA" id="ARBA00023125"/>
    </source>
</evidence>
<dbReference type="InterPro" id="IPR039538">
    <property type="entry name" value="BetI_C"/>
</dbReference>
<evidence type="ECO:0000313" key="8">
    <source>
        <dbReference type="Proteomes" id="UP000237752"/>
    </source>
</evidence>
<dbReference type="AlphaFoldDB" id="A0A2T0ZB63"/>
<evidence type="ECO:0000256" key="1">
    <source>
        <dbReference type="ARBA" id="ARBA00022491"/>
    </source>
</evidence>
<dbReference type="GO" id="GO:0003700">
    <property type="term" value="F:DNA-binding transcription factor activity"/>
    <property type="evidence" value="ECO:0007669"/>
    <property type="project" value="TreeGrafter"/>
</dbReference>
<proteinExistence type="predicted"/>
<evidence type="ECO:0000259" key="6">
    <source>
        <dbReference type="PROSITE" id="PS50977"/>
    </source>
</evidence>
<comment type="caution">
    <text evidence="7">The sequence shown here is derived from an EMBL/GenBank/DDBJ whole genome shotgun (WGS) entry which is preliminary data.</text>
</comment>
<dbReference type="OrthoDB" id="6929199at2"/>
<accession>A0A2T0ZB63</accession>
<evidence type="ECO:0000256" key="4">
    <source>
        <dbReference type="ARBA" id="ARBA00023163"/>
    </source>
</evidence>
<name>A0A2T0ZB63_9ACTN</name>
<dbReference type="Gene3D" id="1.10.357.10">
    <property type="entry name" value="Tetracycline Repressor, domain 2"/>
    <property type="match status" value="1"/>
</dbReference>
<dbReference type="InterPro" id="IPR023772">
    <property type="entry name" value="DNA-bd_HTH_TetR-type_CS"/>
</dbReference>
<keyword evidence="3 5" id="KW-0238">DNA-binding</keyword>
<sequence length="199" mass="22492">MIYMARPRADDVRDRVVLETFAQIADRGVDGMSMRTLAAATGLSVGTITYHFTNKRRLLLEAITYGYQRRPSGFQDGDAVRSLQALLHRYDLGTEKRRTWWQFWLAVVTYAQKDDEIRSLLTAQHHSAVGRFRDLIFEGITSGELQDVDVPATAERLVAQAHGLAIAQLVDPSADEILRRGLPALLDPIRRKDEDRTPT</sequence>
<feature type="domain" description="HTH tetR-type" evidence="6">
    <location>
        <begin position="10"/>
        <end position="70"/>
    </location>
</feature>
<dbReference type="GO" id="GO:0000976">
    <property type="term" value="F:transcription cis-regulatory region binding"/>
    <property type="evidence" value="ECO:0007669"/>
    <property type="project" value="TreeGrafter"/>
</dbReference>
<dbReference type="PANTHER" id="PTHR30055:SF234">
    <property type="entry name" value="HTH-TYPE TRANSCRIPTIONAL REGULATOR BETI"/>
    <property type="match status" value="1"/>
</dbReference>
<dbReference type="SUPFAM" id="SSF46689">
    <property type="entry name" value="Homeodomain-like"/>
    <property type="match status" value="1"/>
</dbReference>
<evidence type="ECO:0000256" key="5">
    <source>
        <dbReference type="PROSITE-ProRule" id="PRU00335"/>
    </source>
</evidence>
<dbReference type="SUPFAM" id="SSF48498">
    <property type="entry name" value="Tetracyclin repressor-like, C-terminal domain"/>
    <property type="match status" value="1"/>
</dbReference>
<dbReference type="Pfam" id="PF13977">
    <property type="entry name" value="TetR_C_6"/>
    <property type="match status" value="1"/>
</dbReference>
<reference evidence="7 8" key="1">
    <citation type="submission" date="2018-03" db="EMBL/GenBank/DDBJ databases">
        <title>Genomic Encyclopedia of Archaeal and Bacterial Type Strains, Phase II (KMG-II): from individual species to whole genera.</title>
        <authorList>
            <person name="Goeker M."/>
        </authorList>
    </citation>
    <scope>NUCLEOTIDE SEQUENCE [LARGE SCALE GENOMIC DNA]</scope>
    <source>
        <strain evidence="7 8">DSM 100065</strain>
    </source>
</reference>
<dbReference type="InterPro" id="IPR001647">
    <property type="entry name" value="HTH_TetR"/>
</dbReference>
<protein>
    <submittedName>
        <fullName evidence="7">TetR family transcriptional regulator</fullName>
    </submittedName>
</protein>
<dbReference type="InterPro" id="IPR036271">
    <property type="entry name" value="Tet_transcr_reg_TetR-rel_C_sf"/>
</dbReference>
<dbReference type="Proteomes" id="UP000237752">
    <property type="component" value="Unassembled WGS sequence"/>
</dbReference>
<dbReference type="InterPro" id="IPR009057">
    <property type="entry name" value="Homeodomain-like_sf"/>
</dbReference>
<gene>
    <name evidence="7" type="ORF">CLV47_12540</name>
</gene>
<dbReference type="EMBL" id="PVUE01000025">
    <property type="protein sequence ID" value="PRZ33583.1"/>
    <property type="molecule type" value="Genomic_DNA"/>
</dbReference>
<keyword evidence="2" id="KW-0805">Transcription regulation</keyword>
<keyword evidence="4" id="KW-0804">Transcription</keyword>
<keyword evidence="8" id="KW-1185">Reference proteome</keyword>
<feature type="DNA-binding region" description="H-T-H motif" evidence="5">
    <location>
        <begin position="33"/>
        <end position="52"/>
    </location>
</feature>